<dbReference type="Proteomes" id="UP000694416">
    <property type="component" value="Unplaced"/>
</dbReference>
<dbReference type="GO" id="GO:0005886">
    <property type="term" value="C:plasma membrane"/>
    <property type="evidence" value="ECO:0007669"/>
    <property type="project" value="TreeGrafter"/>
</dbReference>
<keyword evidence="9" id="KW-1185">Reference proteome</keyword>
<evidence type="ECO:0000313" key="9">
    <source>
        <dbReference type="Proteomes" id="UP000694416"/>
    </source>
</evidence>
<evidence type="ECO:0000256" key="3">
    <source>
        <dbReference type="ARBA" id="ARBA00022692"/>
    </source>
</evidence>
<keyword evidence="5 7" id="KW-0472">Membrane</keyword>
<feature type="transmembrane region" description="Helical" evidence="7">
    <location>
        <begin position="54"/>
        <end position="81"/>
    </location>
</feature>
<proteinExistence type="inferred from homology"/>
<comment type="subcellular location">
    <subcellularLocation>
        <location evidence="1">Membrane</location>
        <topology evidence="1">Multi-pass membrane protein</topology>
    </subcellularLocation>
</comment>
<evidence type="ECO:0000313" key="8">
    <source>
        <dbReference type="Ensembl" id="ENSPTEP00000003492.1"/>
    </source>
</evidence>
<accession>A0A8C9LIH4</accession>
<evidence type="ECO:0000256" key="1">
    <source>
        <dbReference type="ARBA" id="ARBA00004141"/>
    </source>
</evidence>
<dbReference type="PANTHER" id="PTHR28628">
    <property type="entry name" value="TRANSMEMBRANE PROTEIN 88-RELATED"/>
    <property type="match status" value="1"/>
</dbReference>
<comment type="similarity">
    <text evidence="2">Belongs to the TMEM88 family.</text>
</comment>
<reference evidence="8" key="2">
    <citation type="submission" date="2025-09" db="UniProtKB">
        <authorList>
            <consortium name="Ensembl"/>
        </authorList>
    </citation>
    <scope>IDENTIFICATION</scope>
</reference>
<keyword evidence="4 7" id="KW-1133">Transmembrane helix</keyword>
<evidence type="ECO:0000256" key="2">
    <source>
        <dbReference type="ARBA" id="ARBA00005734"/>
    </source>
</evidence>
<reference evidence="8" key="1">
    <citation type="submission" date="2025-08" db="UniProtKB">
        <authorList>
            <consortium name="Ensembl"/>
        </authorList>
    </citation>
    <scope>IDENTIFICATION</scope>
</reference>
<feature type="region of interest" description="Disordered" evidence="6">
    <location>
        <begin position="1"/>
        <end position="34"/>
    </location>
</feature>
<dbReference type="AlphaFoldDB" id="A0A8C9LIH4"/>
<dbReference type="GO" id="GO:0030165">
    <property type="term" value="F:PDZ domain binding"/>
    <property type="evidence" value="ECO:0007669"/>
    <property type="project" value="TreeGrafter"/>
</dbReference>
<dbReference type="PANTHER" id="PTHR28628:SF2">
    <property type="entry name" value="TRANSMEMBRANE PROTEIN 88B"/>
    <property type="match status" value="1"/>
</dbReference>
<keyword evidence="3 7" id="KW-0812">Transmembrane</keyword>
<evidence type="ECO:0000256" key="4">
    <source>
        <dbReference type="ARBA" id="ARBA00022989"/>
    </source>
</evidence>
<dbReference type="GO" id="GO:0090090">
    <property type="term" value="P:negative regulation of canonical Wnt signaling pathway"/>
    <property type="evidence" value="ECO:0007669"/>
    <property type="project" value="TreeGrafter"/>
</dbReference>
<evidence type="ECO:0000256" key="5">
    <source>
        <dbReference type="ARBA" id="ARBA00023136"/>
    </source>
</evidence>
<protein>
    <submittedName>
        <fullName evidence="8">Transmembrane protein 88B</fullName>
    </submittedName>
</protein>
<name>A0A8C9LIH4_9PRIM</name>
<evidence type="ECO:0000256" key="7">
    <source>
        <dbReference type="SAM" id="Phobius"/>
    </source>
</evidence>
<feature type="region of interest" description="Disordered" evidence="6">
    <location>
        <begin position="160"/>
        <end position="186"/>
    </location>
</feature>
<dbReference type="InterPro" id="IPR033355">
    <property type="entry name" value="TMEM88"/>
</dbReference>
<dbReference type="Ensembl" id="ENSPTET00000005498.1">
    <property type="protein sequence ID" value="ENSPTEP00000003492.1"/>
    <property type="gene ID" value="ENSPTEG00000004164.1"/>
</dbReference>
<sequence>MSEQGRETEEEEGGGDLDTAPMLPQRPPDHQASALPWPGWPGPLLLPGRLVAGLLLHLLLPATAFLLVLLPAAAVVYLGFLCHSRVSLCPMGGGLAGVLGSGRVLRLKATVPLSSIAPCPQRHVCPYLAAPSSPKHPHQPQPKKGFCFSPKGQLCPLPASQPCTRGHQGLDSWVGVGRERGSRKRR</sequence>
<evidence type="ECO:0000256" key="6">
    <source>
        <dbReference type="SAM" id="MobiDB-lite"/>
    </source>
</evidence>
<organism evidence="8 9">
    <name type="scientific">Piliocolobus tephrosceles</name>
    <name type="common">Ugandan red Colobus</name>
    <dbReference type="NCBI Taxonomy" id="591936"/>
    <lineage>
        <taxon>Eukaryota</taxon>
        <taxon>Metazoa</taxon>
        <taxon>Chordata</taxon>
        <taxon>Craniata</taxon>
        <taxon>Vertebrata</taxon>
        <taxon>Euteleostomi</taxon>
        <taxon>Mammalia</taxon>
        <taxon>Eutheria</taxon>
        <taxon>Euarchontoglires</taxon>
        <taxon>Primates</taxon>
        <taxon>Haplorrhini</taxon>
        <taxon>Catarrhini</taxon>
        <taxon>Cercopithecidae</taxon>
        <taxon>Colobinae</taxon>
        <taxon>Piliocolobus</taxon>
    </lineage>
</organism>